<sequence length="57" mass="6593">MNVNAAIFFFFFSQLNALELLKFTSDIADIYPCYWSIRIHGFASVERNENNKLNAST</sequence>
<keyword evidence="1" id="KW-0732">Signal</keyword>
<reference evidence="2 3" key="1">
    <citation type="submission" date="2016-03" db="EMBL/GenBank/DDBJ databases">
        <title>EvidentialGene: Evidence-directed Construction of Genes on Genomes.</title>
        <authorList>
            <person name="Gilbert D.G."/>
            <person name="Choi J.-H."/>
            <person name="Mockaitis K."/>
            <person name="Colbourne J."/>
            <person name="Pfrender M."/>
        </authorList>
    </citation>
    <scope>NUCLEOTIDE SEQUENCE [LARGE SCALE GENOMIC DNA]</scope>
    <source>
        <strain evidence="2 3">Xinb3</strain>
        <tissue evidence="2">Complete organism</tissue>
    </source>
</reference>
<evidence type="ECO:0000313" key="3">
    <source>
        <dbReference type="Proteomes" id="UP000076858"/>
    </source>
</evidence>
<organism evidence="2 3">
    <name type="scientific">Daphnia magna</name>
    <dbReference type="NCBI Taxonomy" id="35525"/>
    <lineage>
        <taxon>Eukaryota</taxon>
        <taxon>Metazoa</taxon>
        <taxon>Ecdysozoa</taxon>
        <taxon>Arthropoda</taxon>
        <taxon>Crustacea</taxon>
        <taxon>Branchiopoda</taxon>
        <taxon>Diplostraca</taxon>
        <taxon>Cladocera</taxon>
        <taxon>Anomopoda</taxon>
        <taxon>Daphniidae</taxon>
        <taxon>Daphnia</taxon>
    </lineage>
</organism>
<dbReference type="AlphaFoldDB" id="A0A164R6C5"/>
<protein>
    <submittedName>
        <fullName evidence="2">Uncharacterized protein</fullName>
    </submittedName>
</protein>
<proteinExistence type="predicted"/>
<evidence type="ECO:0000256" key="1">
    <source>
        <dbReference type="SAM" id="SignalP"/>
    </source>
</evidence>
<evidence type="ECO:0000313" key="2">
    <source>
        <dbReference type="EMBL" id="KZS08366.1"/>
    </source>
</evidence>
<accession>A0A164R6C5</accession>
<keyword evidence="3" id="KW-1185">Reference proteome</keyword>
<dbReference type="EMBL" id="LRGB01002227">
    <property type="protein sequence ID" value="KZS08366.1"/>
    <property type="molecule type" value="Genomic_DNA"/>
</dbReference>
<dbReference type="Proteomes" id="UP000076858">
    <property type="component" value="Unassembled WGS sequence"/>
</dbReference>
<gene>
    <name evidence="2" type="ORF">APZ42_027702</name>
</gene>
<feature type="chain" id="PRO_5007852752" evidence="1">
    <location>
        <begin position="18"/>
        <end position="57"/>
    </location>
</feature>
<name>A0A164R6C5_9CRUS</name>
<feature type="signal peptide" evidence="1">
    <location>
        <begin position="1"/>
        <end position="17"/>
    </location>
</feature>
<comment type="caution">
    <text evidence="2">The sequence shown here is derived from an EMBL/GenBank/DDBJ whole genome shotgun (WGS) entry which is preliminary data.</text>
</comment>